<dbReference type="OrthoDB" id="490217at2"/>
<protein>
    <submittedName>
        <fullName evidence="1">Uncharacterized protein</fullName>
    </submittedName>
</protein>
<proteinExistence type="predicted"/>
<sequence>MAIKNQSLFNHVDFLATEQFQLIGEYAQQKLLLIGKTKGYGEPIVAISTTDDPTSEELVACDLYELMKCSDHAVNISQLAMV</sequence>
<dbReference type="eggNOG" id="ENOG503201T">
    <property type="taxonomic scope" value="Bacteria"/>
</dbReference>
<dbReference type="EMBL" id="CP002198">
    <property type="protein sequence ID" value="ADN12820.1"/>
    <property type="molecule type" value="Genomic_DNA"/>
</dbReference>
<name>E0UBI8_GLOV7</name>
<dbReference type="Proteomes" id="UP000008206">
    <property type="component" value="Chromosome"/>
</dbReference>
<gene>
    <name evidence="1" type="ordered locus">Cyan7822_0794</name>
</gene>
<keyword evidence="2" id="KW-1185">Reference proteome</keyword>
<evidence type="ECO:0000313" key="2">
    <source>
        <dbReference type="Proteomes" id="UP000008206"/>
    </source>
</evidence>
<reference evidence="2" key="1">
    <citation type="journal article" date="2011" name="MBio">
        <title>Novel metabolic attributes of the genus Cyanothece, comprising a group of unicellular nitrogen-fixing Cyanobacteria.</title>
        <authorList>
            <person name="Bandyopadhyay A."/>
            <person name="Elvitigala T."/>
            <person name="Welsh E."/>
            <person name="Stockel J."/>
            <person name="Liberton M."/>
            <person name="Min H."/>
            <person name="Sherman L.A."/>
            <person name="Pakrasi H.B."/>
        </authorList>
    </citation>
    <scope>NUCLEOTIDE SEQUENCE [LARGE SCALE GENOMIC DNA]</scope>
    <source>
        <strain evidence="2">PCC 7822</strain>
    </source>
</reference>
<organism evidence="1 2">
    <name type="scientific">Gloeothece verrucosa (strain PCC 7822)</name>
    <name type="common">Cyanothece sp. (strain PCC 7822)</name>
    <dbReference type="NCBI Taxonomy" id="497965"/>
    <lineage>
        <taxon>Bacteria</taxon>
        <taxon>Bacillati</taxon>
        <taxon>Cyanobacteriota</taxon>
        <taxon>Cyanophyceae</taxon>
        <taxon>Oscillatoriophycideae</taxon>
        <taxon>Chroococcales</taxon>
        <taxon>Aphanothecaceae</taxon>
        <taxon>Gloeothece</taxon>
        <taxon>Gloeothece verrucosa</taxon>
    </lineage>
</organism>
<dbReference type="AlphaFoldDB" id="E0UBI8"/>
<evidence type="ECO:0000313" key="1">
    <source>
        <dbReference type="EMBL" id="ADN12820.1"/>
    </source>
</evidence>
<dbReference type="RefSeq" id="WP_013320930.1">
    <property type="nucleotide sequence ID" value="NC_014501.1"/>
</dbReference>
<dbReference type="KEGG" id="cyj:Cyan7822_0794"/>
<dbReference type="HOGENOM" id="CLU_2582036_0_0_3"/>
<accession>E0UBI8</accession>